<dbReference type="Pfam" id="PF11887">
    <property type="entry name" value="Mce4_CUP1"/>
    <property type="match status" value="1"/>
</dbReference>
<dbReference type="PANTHER" id="PTHR33371">
    <property type="entry name" value="INTERMEMBRANE PHOSPHOLIPID TRANSPORT SYSTEM BINDING PROTEIN MLAD-RELATED"/>
    <property type="match status" value="1"/>
</dbReference>
<organism evidence="5 6">
    <name type="scientific">Gordonia hankookensis</name>
    <dbReference type="NCBI Taxonomy" id="589403"/>
    <lineage>
        <taxon>Bacteria</taxon>
        <taxon>Bacillati</taxon>
        <taxon>Actinomycetota</taxon>
        <taxon>Actinomycetes</taxon>
        <taxon>Mycobacteriales</taxon>
        <taxon>Gordoniaceae</taxon>
        <taxon>Gordonia</taxon>
    </lineage>
</organism>
<keyword evidence="2" id="KW-1133">Transmembrane helix</keyword>
<dbReference type="InterPro" id="IPR052336">
    <property type="entry name" value="MlaD_Phospholipid_Transporter"/>
</dbReference>
<dbReference type="PANTHER" id="PTHR33371:SF4">
    <property type="entry name" value="INTERMEMBRANE PHOSPHOLIPID TRANSPORT SYSTEM BINDING PROTEIN MLAD"/>
    <property type="match status" value="1"/>
</dbReference>
<name>A0ABR7W9R7_9ACTN</name>
<dbReference type="NCBIfam" id="TIGR00996">
    <property type="entry name" value="Mtu_fam_mce"/>
    <property type="match status" value="1"/>
</dbReference>
<keyword evidence="2" id="KW-0812">Transmembrane</keyword>
<evidence type="ECO:0000256" key="2">
    <source>
        <dbReference type="SAM" id="Phobius"/>
    </source>
</evidence>
<sequence length="407" mass="43643">MTRQTRMTVIAAVLIVVVVAGLIVGYRQLTRPTTIDAIFDTTTGIYVGDDVRVSGVKVGKIAAIEPQGETVRMALSVDHGVKIPADARAIIVAQNLVANRYVQLAPAYATTGPVIDDGATIPRTRTAVPVEWDEVKDQLTRLATDLGPQGGVSGSSVGRFVDSTSRALDGKGRKLGDTLGELGNLAQLLGENTGNITDTIRNVRAFVSAVRDSGTQIVQFENRLATLTSVLNGSRSDLDKALTTLARAVQDVQRFVVENRDAASEQVRRLASVTQILVDHDADVEQLLHAFPTNLSNFYNIYNPDTGTETGVFTVNNFSNPIQFICSSVASIENLTAAEGAERCRKYLGPIAPMLAFNYLPVPVNPVLGPDASNVIYSEKSLMPSTPQKASARSRDQLLLPGQGGRR</sequence>
<feature type="region of interest" description="Disordered" evidence="1">
    <location>
        <begin position="385"/>
        <end position="407"/>
    </location>
</feature>
<comment type="caution">
    <text evidence="5">The sequence shown here is derived from an EMBL/GenBank/DDBJ whole genome shotgun (WGS) entry which is preliminary data.</text>
</comment>
<proteinExistence type="predicted"/>
<protein>
    <submittedName>
        <fullName evidence="5">MCE family protein</fullName>
    </submittedName>
</protein>
<keyword evidence="2" id="KW-0472">Membrane</keyword>
<dbReference type="InterPro" id="IPR005693">
    <property type="entry name" value="Mce"/>
</dbReference>
<feature type="domain" description="Mammalian cell entry C-terminal" evidence="4">
    <location>
        <begin position="114"/>
        <end position="302"/>
    </location>
</feature>
<dbReference type="Pfam" id="PF02470">
    <property type="entry name" value="MlaD"/>
    <property type="match status" value="1"/>
</dbReference>
<accession>A0ABR7W9R7</accession>
<gene>
    <name evidence="5" type="ORF">IDF66_08145</name>
</gene>
<dbReference type="RefSeq" id="WP_190266467.1">
    <property type="nucleotide sequence ID" value="NZ_BAABAD010000005.1"/>
</dbReference>
<evidence type="ECO:0000256" key="1">
    <source>
        <dbReference type="SAM" id="MobiDB-lite"/>
    </source>
</evidence>
<reference evidence="5 6" key="1">
    <citation type="submission" date="2020-09" db="EMBL/GenBank/DDBJ databases">
        <title>Novel species in genus Gordonia.</title>
        <authorList>
            <person name="Zhang G."/>
        </authorList>
    </citation>
    <scope>NUCLEOTIDE SEQUENCE [LARGE SCALE GENOMIC DNA]</scope>
    <source>
        <strain evidence="5 6">ON-33</strain>
    </source>
</reference>
<evidence type="ECO:0000259" key="4">
    <source>
        <dbReference type="Pfam" id="PF11887"/>
    </source>
</evidence>
<evidence type="ECO:0000259" key="3">
    <source>
        <dbReference type="Pfam" id="PF02470"/>
    </source>
</evidence>
<dbReference type="EMBL" id="JACWMS010000002">
    <property type="protein sequence ID" value="MBD1319556.1"/>
    <property type="molecule type" value="Genomic_DNA"/>
</dbReference>
<dbReference type="Proteomes" id="UP000602395">
    <property type="component" value="Unassembled WGS sequence"/>
</dbReference>
<dbReference type="InterPro" id="IPR024516">
    <property type="entry name" value="Mce_C"/>
</dbReference>
<evidence type="ECO:0000313" key="5">
    <source>
        <dbReference type="EMBL" id="MBD1319556.1"/>
    </source>
</evidence>
<keyword evidence="6" id="KW-1185">Reference proteome</keyword>
<dbReference type="InterPro" id="IPR003399">
    <property type="entry name" value="Mce/MlaD"/>
</dbReference>
<feature type="transmembrane region" description="Helical" evidence="2">
    <location>
        <begin position="7"/>
        <end position="26"/>
    </location>
</feature>
<evidence type="ECO:0000313" key="6">
    <source>
        <dbReference type="Proteomes" id="UP000602395"/>
    </source>
</evidence>
<feature type="domain" description="Mce/MlaD" evidence="3">
    <location>
        <begin position="32"/>
        <end position="106"/>
    </location>
</feature>